<keyword evidence="3" id="KW-1185">Reference proteome</keyword>
<name>A0AAV9ZJ64_9AGAR</name>
<accession>A0AAV9ZJ64</accession>
<gene>
    <name evidence="2" type="ORF">R3P38DRAFT_3333004</name>
</gene>
<proteinExistence type="predicted"/>
<evidence type="ECO:0000313" key="3">
    <source>
        <dbReference type="Proteomes" id="UP001362999"/>
    </source>
</evidence>
<dbReference type="AlphaFoldDB" id="A0AAV9ZJ64"/>
<sequence length="267" mass="30320">MHDDAGMSTLKKIANSAANRLKSLKPGKNKSATVPKPCPGVTDDDISDVQRYLRRTSAAGGGSRSVFKIAMEQFKKPFSKLSSSRHKDVRDTQYHEQKWRNDHAGLRVFSVACEKTVPERKPRTLPCPTCRSLINNRAFKRALKKKGPSNPHHFIFTNHRFRNQILGELYGRCVGLREIIEHPDAKHTPCVRYAEGVLAGKYKNEVFNGLVEAMATQTDREERGVGMQNFKYAPAYDEFCNIIRINSPAAYRAFQEHLPGRSERSFR</sequence>
<organism evidence="2 3">
    <name type="scientific">Favolaschia claudopus</name>
    <dbReference type="NCBI Taxonomy" id="2862362"/>
    <lineage>
        <taxon>Eukaryota</taxon>
        <taxon>Fungi</taxon>
        <taxon>Dikarya</taxon>
        <taxon>Basidiomycota</taxon>
        <taxon>Agaricomycotina</taxon>
        <taxon>Agaricomycetes</taxon>
        <taxon>Agaricomycetidae</taxon>
        <taxon>Agaricales</taxon>
        <taxon>Marasmiineae</taxon>
        <taxon>Mycenaceae</taxon>
        <taxon>Favolaschia</taxon>
    </lineage>
</organism>
<protein>
    <submittedName>
        <fullName evidence="2">Uncharacterized protein</fullName>
    </submittedName>
</protein>
<reference evidence="2 3" key="1">
    <citation type="journal article" date="2024" name="J Genomics">
        <title>Draft genome sequencing and assembly of Favolaschia claudopus CIRM-BRFM 2984 isolated from oak limbs.</title>
        <authorList>
            <person name="Navarro D."/>
            <person name="Drula E."/>
            <person name="Chaduli D."/>
            <person name="Cazenave R."/>
            <person name="Ahrendt S."/>
            <person name="Wang J."/>
            <person name="Lipzen A."/>
            <person name="Daum C."/>
            <person name="Barry K."/>
            <person name="Grigoriev I.V."/>
            <person name="Favel A."/>
            <person name="Rosso M.N."/>
            <person name="Martin F."/>
        </authorList>
    </citation>
    <scope>NUCLEOTIDE SEQUENCE [LARGE SCALE GENOMIC DNA]</scope>
    <source>
        <strain evidence="2 3">CIRM-BRFM 2984</strain>
    </source>
</reference>
<dbReference type="Proteomes" id="UP001362999">
    <property type="component" value="Unassembled WGS sequence"/>
</dbReference>
<comment type="caution">
    <text evidence="2">The sequence shown here is derived from an EMBL/GenBank/DDBJ whole genome shotgun (WGS) entry which is preliminary data.</text>
</comment>
<evidence type="ECO:0000256" key="1">
    <source>
        <dbReference type="SAM" id="MobiDB-lite"/>
    </source>
</evidence>
<feature type="region of interest" description="Disordered" evidence="1">
    <location>
        <begin position="17"/>
        <end position="41"/>
    </location>
</feature>
<dbReference type="EMBL" id="JAWWNJ010000141">
    <property type="protein sequence ID" value="KAK6984122.1"/>
    <property type="molecule type" value="Genomic_DNA"/>
</dbReference>
<evidence type="ECO:0000313" key="2">
    <source>
        <dbReference type="EMBL" id="KAK6984122.1"/>
    </source>
</evidence>